<evidence type="ECO:0000256" key="4">
    <source>
        <dbReference type="PROSITE-ProRule" id="PRU00134"/>
    </source>
</evidence>
<sequence length="609" mass="66736">MEGGPRPVVDVVRSLLALSRGNYQALDPNKVLDNLLELSYAIKRCPFDQFEPITTIEALTPYLAPFGARYADTVVEKTDIDVFQTKFAGASINVLASIVHRFRYTPLWPAIMQRLVVSWASTCMGLRFYARTLLRTGPPAAPLEIDSPAQTFTIMITLLKMYADADALASLVHGTREATDLVIKFWVIEIESAQLSVQLVDMFQGKSLPTTAGLLDFCVFAQRDPESAGSLIISMLDGSLGPERIAYVALEHLSRSTLALSQSTESATLSVVRMNLHILTCLHSKPFHLMLLSQNSVGAVTEALLSLTSVPFDPATTDIIADCIALICKYLRMHIACDGLTSLNYSLESGLLVGLVKAHPWLGAKWSLDPFVELLAVHLPRYLIYLSVLRQVDKSLKAFEQLDLRYMLSSVQTFWKAFEKDANVHIALATEAELASATCSNCNKAPTFRCSSCLEALYCSKACQIAVWNTHITTCNAHTTAFLNGVTPDLPDSDIQFALRVARHDFEQHKAQICAKWRASGTLPLRAGIDYSVFPHTTRVGIDVPPAVSAQGASNAAIYAVFPQGTAEAEYYMCDLGLTREAGVSDEEAIAMVVQMISAQPVPAFCRVK</sequence>
<evidence type="ECO:0000313" key="6">
    <source>
        <dbReference type="EMBL" id="KAJ7081885.1"/>
    </source>
</evidence>
<dbReference type="AlphaFoldDB" id="A0AAD6XKZ0"/>
<dbReference type="InterPro" id="IPR002893">
    <property type="entry name" value="Znf_MYND"/>
</dbReference>
<feature type="domain" description="MYND-type" evidence="5">
    <location>
        <begin position="439"/>
        <end position="475"/>
    </location>
</feature>
<evidence type="ECO:0000256" key="3">
    <source>
        <dbReference type="ARBA" id="ARBA00022833"/>
    </source>
</evidence>
<dbReference type="Proteomes" id="UP001222325">
    <property type="component" value="Unassembled WGS sequence"/>
</dbReference>
<accession>A0AAD6XKZ0</accession>
<evidence type="ECO:0000256" key="1">
    <source>
        <dbReference type="ARBA" id="ARBA00022723"/>
    </source>
</evidence>
<evidence type="ECO:0000313" key="7">
    <source>
        <dbReference type="Proteomes" id="UP001222325"/>
    </source>
</evidence>
<proteinExistence type="predicted"/>
<evidence type="ECO:0000259" key="5">
    <source>
        <dbReference type="PROSITE" id="PS50865"/>
    </source>
</evidence>
<keyword evidence="1" id="KW-0479">Metal-binding</keyword>
<dbReference type="SUPFAM" id="SSF144232">
    <property type="entry name" value="HIT/MYND zinc finger-like"/>
    <property type="match status" value="1"/>
</dbReference>
<reference evidence="6" key="1">
    <citation type="submission" date="2023-03" db="EMBL/GenBank/DDBJ databases">
        <title>Massive genome expansion in bonnet fungi (Mycena s.s.) driven by repeated elements and novel gene families across ecological guilds.</title>
        <authorList>
            <consortium name="Lawrence Berkeley National Laboratory"/>
            <person name="Harder C.B."/>
            <person name="Miyauchi S."/>
            <person name="Viragh M."/>
            <person name="Kuo A."/>
            <person name="Thoen E."/>
            <person name="Andreopoulos B."/>
            <person name="Lu D."/>
            <person name="Skrede I."/>
            <person name="Drula E."/>
            <person name="Henrissat B."/>
            <person name="Morin E."/>
            <person name="Kohler A."/>
            <person name="Barry K."/>
            <person name="LaButti K."/>
            <person name="Morin E."/>
            <person name="Salamov A."/>
            <person name="Lipzen A."/>
            <person name="Mereny Z."/>
            <person name="Hegedus B."/>
            <person name="Baldrian P."/>
            <person name="Stursova M."/>
            <person name="Weitz H."/>
            <person name="Taylor A."/>
            <person name="Grigoriev I.V."/>
            <person name="Nagy L.G."/>
            <person name="Martin F."/>
            <person name="Kauserud H."/>
        </authorList>
    </citation>
    <scope>NUCLEOTIDE SEQUENCE</scope>
    <source>
        <strain evidence="6">CBHHK173m</strain>
    </source>
</reference>
<dbReference type="Pfam" id="PF01753">
    <property type="entry name" value="zf-MYND"/>
    <property type="match status" value="1"/>
</dbReference>
<organism evidence="6 7">
    <name type="scientific">Mycena belliarum</name>
    <dbReference type="NCBI Taxonomy" id="1033014"/>
    <lineage>
        <taxon>Eukaryota</taxon>
        <taxon>Fungi</taxon>
        <taxon>Dikarya</taxon>
        <taxon>Basidiomycota</taxon>
        <taxon>Agaricomycotina</taxon>
        <taxon>Agaricomycetes</taxon>
        <taxon>Agaricomycetidae</taxon>
        <taxon>Agaricales</taxon>
        <taxon>Marasmiineae</taxon>
        <taxon>Mycenaceae</taxon>
        <taxon>Mycena</taxon>
    </lineage>
</organism>
<dbReference type="Gene3D" id="6.10.140.2220">
    <property type="match status" value="1"/>
</dbReference>
<name>A0AAD6XKZ0_9AGAR</name>
<evidence type="ECO:0000256" key="2">
    <source>
        <dbReference type="ARBA" id="ARBA00022771"/>
    </source>
</evidence>
<dbReference type="PROSITE" id="PS01360">
    <property type="entry name" value="ZF_MYND_1"/>
    <property type="match status" value="1"/>
</dbReference>
<keyword evidence="3" id="KW-0862">Zinc</keyword>
<gene>
    <name evidence="6" type="ORF">B0H15DRAFT_1024732</name>
</gene>
<dbReference type="GO" id="GO:0008270">
    <property type="term" value="F:zinc ion binding"/>
    <property type="evidence" value="ECO:0007669"/>
    <property type="project" value="UniProtKB-KW"/>
</dbReference>
<keyword evidence="2 4" id="KW-0863">Zinc-finger</keyword>
<dbReference type="PROSITE" id="PS50865">
    <property type="entry name" value="ZF_MYND_2"/>
    <property type="match status" value="1"/>
</dbReference>
<dbReference type="EMBL" id="JARJCN010000048">
    <property type="protein sequence ID" value="KAJ7081885.1"/>
    <property type="molecule type" value="Genomic_DNA"/>
</dbReference>
<comment type="caution">
    <text evidence="6">The sequence shown here is derived from an EMBL/GenBank/DDBJ whole genome shotgun (WGS) entry which is preliminary data.</text>
</comment>
<keyword evidence="7" id="KW-1185">Reference proteome</keyword>
<protein>
    <recommendedName>
        <fullName evidence="5">MYND-type domain-containing protein</fullName>
    </recommendedName>
</protein>